<feature type="compositionally biased region" description="Polar residues" evidence="1">
    <location>
        <begin position="161"/>
        <end position="175"/>
    </location>
</feature>
<feature type="region of interest" description="Disordered" evidence="1">
    <location>
        <begin position="895"/>
        <end position="1009"/>
    </location>
</feature>
<dbReference type="OrthoDB" id="10581959at2759"/>
<feature type="compositionally biased region" description="Basic and acidic residues" evidence="1">
    <location>
        <begin position="564"/>
        <end position="576"/>
    </location>
</feature>
<evidence type="ECO:0000313" key="2">
    <source>
        <dbReference type="EMBL" id="TDG39297.1"/>
    </source>
</evidence>
<protein>
    <submittedName>
        <fullName evidence="2">Uncharacterized protein</fullName>
    </submittedName>
</protein>
<feature type="compositionally biased region" description="Basic and acidic residues" evidence="1">
    <location>
        <begin position="263"/>
        <end position="272"/>
    </location>
</feature>
<feature type="region of interest" description="Disordered" evidence="1">
    <location>
        <begin position="564"/>
        <end position="703"/>
    </location>
</feature>
<dbReference type="EMBL" id="LSRL02001176">
    <property type="protein sequence ID" value="TDG39297.1"/>
    <property type="molecule type" value="Genomic_DNA"/>
</dbReference>
<organism evidence="2 3">
    <name type="scientific">Drosophila navojoa</name>
    <name type="common">Fruit fly</name>
    <dbReference type="NCBI Taxonomy" id="7232"/>
    <lineage>
        <taxon>Eukaryota</taxon>
        <taxon>Metazoa</taxon>
        <taxon>Ecdysozoa</taxon>
        <taxon>Arthropoda</taxon>
        <taxon>Hexapoda</taxon>
        <taxon>Insecta</taxon>
        <taxon>Pterygota</taxon>
        <taxon>Neoptera</taxon>
        <taxon>Endopterygota</taxon>
        <taxon>Diptera</taxon>
        <taxon>Brachycera</taxon>
        <taxon>Muscomorpha</taxon>
        <taxon>Ephydroidea</taxon>
        <taxon>Drosophilidae</taxon>
        <taxon>Drosophila</taxon>
    </lineage>
</organism>
<gene>
    <name evidence="2" type="ORF">AWZ03_014282</name>
</gene>
<reference evidence="2 3" key="1">
    <citation type="journal article" date="2019" name="J. Hered.">
        <title>An Improved Genome Assembly for Drosophila navojoa, the Basal Species in the mojavensis Cluster.</title>
        <authorList>
            <person name="Vanderlinde T."/>
            <person name="Dupim E.G."/>
            <person name="Nazario-Yepiz N.O."/>
            <person name="Carvalho A.B."/>
        </authorList>
    </citation>
    <scope>NUCLEOTIDE SEQUENCE [LARGE SCALE GENOMIC DNA]</scope>
    <source>
        <strain evidence="2">Navoj_Jal97</strain>
        <tissue evidence="2">Whole organism</tissue>
    </source>
</reference>
<feature type="compositionally biased region" description="Low complexity" evidence="1">
    <location>
        <begin position="477"/>
        <end position="494"/>
    </location>
</feature>
<name>A0A484ARJ5_DRONA</name>
<sequence>PEPKIDESNAMKQFVPCFQPFNANGQSRFYECNEIERQWQEEMRDKMEAQYKNQAEHQLQNNVEHKMETKMEPKMENNIGNPVGNSYEQFRAPRRVVQPINPMPTARPPRNDTNYYKTNFTGYKYGQKSWREKPEFVVKEILKSPKQILQLANKNAKPDDTQMNDSNSQTRQTSVPKIDSHLETSQTVNSHNKEQLSQSSDNLIANKAPENARETHTVQDSNSTLAVTEGNCVSQSEAVQPKTPESPKAAQGPLQEPSTQANRKTEPKKNSEDSVASTNTMKRSNSKQIQEPKGVPRISRKKAKLLARKNQKQLQLQADRLSPRKLQSGTRLAPVIYNLSGPEGLREGLSTQQKSDVKVNPLAKPGQSKPTAPVMSGDAPKVPSACIKPAESTPPASPKEPKPVVPDKTCRSPSPKVDNRSSTQTANEATSSTKAQLKSASAQVKVDQEDDLSSKCVTPTRAYNPVLAPSRQSRSWRATNTRNNRRATNSTAPAKQKGYPPRVPGAPTKKKSAIVEVNKSSESAPLNKPVVAQQATNARPKAKEPIIIQSVEIIRLPTADIEAAGKDSKDSKDDMKIQTILSTGDSATAELEENDSKPDETGEKSSELEENENKVSEGDETEGAVSVELGNSELMPIEEAVESKQTASEETDTKTTESNLATHSDNREELETGESMETQPLGEQVESNQVVDEADSEAIQSSESTNNTILMEVEKILKTFIKEVVQQVEHKMLHEELPSTSRDVNEELEEGRVMPIVATPEERAIEEVDLHLASQVTTSSEVEQSDEQAVLQGVTPVELNESQPEGVTRIELDGNSPESASNGDTVQVERNQNDLESVLEDANQVENEAAGQASSGEPGQELNENEAKSKFNVNIDTSKNSESVAVANEGDVVNANPGELGVDEADVVQPFGMQQRKPSKKKSPRLSKMERKAMRREAKKLLMEALAQKKKEEDEENEKKAREQANQEEQKIPKVEKKKEEDKTFIFEDEESSESSSDDDDDFSDLEDITDPYVRRKLKSIIRKINKL</sequence>
<feature type="compositionally biased region" description="Acidic residues" evidence="1">
    <location>
        <begin position="987"/>
        <end position="1009"/>
    </location>
</feature>
<evidence type="ECO:0000256" key="1">
    <source>
        <dbReference type="SAM" id="MobiDB-lite"/>
    </source>
</evidence>
<dbReference type="Proteomes" id="UP000295192">
    <property type="component" value="Unassembled WGS sequence"/>
</dbReference>
<accession>A0A484ARJ5</accession>
<keyword evidence="3" id="KW-1185">Reference proteome</keyword>
<comment type="caution">
    <text evidence="2">The sequence shown here is derived from an EMBL/GenBank/DDBJ whole genome shotgun (WGS) entry which is preliminary data.</text>
</comment>
<feature type="non-terminal residue" evidence="2">
    <location>
        <position position="1"/>
    </location>
</feature>
<dbReference type="AlphaFoldDB" id="A0A484ARJ5"/>
<feature type="compositionally biased region" description="Polar residues" evidence="1">
    <location>
        <begin position="816"/>
        <end position="830"/>
    </location>
</feature>
<feature type="compositionally biased region" description="Basic and acidic residues" evidence="1">
    <location>
        <begin position="594"/>
        <end position="617"/>
    </location>
</feature>
<feature type="compositionally biased region" description="Basic and acidic residues" evidence="1">
    <location>
        <begin position="927"/>
        <end position="986"/>
    </location>
</feature>
<feature type="compositionally biased region" description="Polar residues" evidence="1">
    <location>
        <begin position="420"/>
        <end position="442"/>
    </location>
</feature>
<feature type="region of interest" description="Disordered" evidence="1">
    <location>
        <begin position="809"/>
        <end position="876"/>
    </location>
</feature>
<feature type="region of interest" description="Disordered" evidence="1">
    <location>
        <begin position="154"/>
        <end position="179"/>
    </location>
</feature>
<feature type="compositionally biased region" description="Basic residues" evidence="1">
    <location>
        <begin position="298"/>
        <end position="311"/>
    </location>
</feature>
<proteinExistence type="predicted"/>
<feature type="region of interest" description="Disordered" evidence="1">
    <location>
        <begin position="230"/>
        <end position="547"/>
    </location>
</feature>
<feature type="region of interest" description="Disordered" evidence="1">
    <location>
        <begin position="93"/>
        <end position="115"/>
    </location>
</feature>
<dbReference type="OMA" id="YEQFRAP"/>
<feature type="compositionally biased region" description="Polar residues" evidence="1">
    <location>
        <begin position="273"/>
        <end position="289"/>
    </location>
</feature>
<evidence type="ECO:0000313" key="3">
    <source>
        <dbReference type="Proteomes" id="UP000295192"/>
    </source>
</evidence>